<protein>
    <submittedName>
        <fullName evidence="2">Uncharacterized protein</fullName>
    </submittedName>
</protein>
<feature type="chain" id="PRO_5047389085" evidence="1">
    <location>
        <begin position="35"/>
        <end position="353"/>
    </location>
</feature>
<dbReference type="RefSeq" id="WP_074631657.1">
    <property type="nucleotide sequence ID" value="NZ_FNKY01000001.1"/>
</dbReference>
<dbReference type="EMBL" id="FNKY01000001">
    <property type="protein sequence ID" value="SDQ57022.1"/>
    <property type="molecule type" value="Genomic_DNA"/>
</dbReference>
<sequence>MDKLANARKGYPAHAACYRSFLVPLLLSSVAAFAAPLPTAKEVITALSLKQDQVAKLDGGDVIALELGEATQKELAMGLAIYLPSPPAKLVAYFKSGKLATIDPDIIAQGQVRPDPVADDFKGFGYTFKQSDEARDLLNAKAGDRFNLSSAEIQGLALLKKKLASADKAALVAAASQHYREILLQRWQAYHKEGLAGIAPYARDGAEASPAKELQTATASSKLFESYFPDLYKAWLNHPNKLPSGVEEQFYWLNRKVEDRPTAILSHRILQTSDTGSVILARQFYVGHSYNSSQLIVGCLPYRNGSIIFYGHRTSTDQVAGMGSSLKHSIGRDQMKGEMTKNLMRLRSSIQSY</sequence>
<organism evidence="2 3">
    <name type="scientific">Nitrosospira multiformis</name>
    <dbReference type="NCBI Taxonomy" id="1231"/>
    <lineage>
        <taxon>Bacteria</taxon>
        <taxon>Pseudomonadati</taxon>
        <taxon>Pseudomonadota</taxon>
        <taxon>Betaproteobacteria</taxon>
        <taxon>Nitrosomonadales</taxon>
        <taxon>Nitrosomonadaceae</taxon>
        <taxon>Nitrosospira</taxon>
    </lineage>
</organism>
<evidence type="ECO:0000313" key="2">
    <source>
        <dbReference type="EMBL" id="SDQ57022.1"/>
    </source>
</evidence>
<proteinExistence type="predicted"/>
<dbReference type="Proteomes" id="UP000183471">
    <property type="component" value="Unassembled WGS sequence"/>
</dbReference>
<evidence type="ECO:0000313" key="3">
    <source>
        <dbReference type="Proteomes" id="UP000183471"/>
    </source>
</evidence>
<name>A0ABY0TB96_9PROT</name>
<accession>A0ABY0TB96</accession>
<keyword evidence="3" id="KW-1185">Reference proteome</keyword>
<reference evidence="2 3" key="1">
    <citation type="submission" date="2016-10" db="EMBL/GenBank/DDBJ databases">
        <authorList>
            <person name="Varghese N."/>
            <person name="Submissions S."/>
        </authorList>
    </citation>
    <scope>NUCLEOTIDE SEQUENCE [LARGE SCALE GENOMIC DNA]</scope>
    <source>
        <strain evidence="2 3">Nl1</strain>
    </source>
</reference>
<comment type="caution">
    <text evidence="2">The sequence shown here is derived from an EMBL/GenBank/DDBJ whole genome shotgun (WGS) entry which is preliminary data.</text>
</comment>
<evidence type="ECO:0000256" key="1">
    <source>
        <dbReference type="SAM" id="SignalP"/>
    </source>
</evidence>
<keyword evidence="1" id="KW-0732">Signal</keyword>
<gene>
    <name evidence="2" type="ORF">SAMN05216402_1366</name>
</gene>
<feature type="signal peptide" evidence="1">
    <location>
        <begin position="1"/>
        <end position="34"/>
    </location>
</feature>